<dbReference type="AlphaFoldDB" id="A0A6C0KFF3"/>
<keyword evidence="1" id="KW-0472">Membrane</keyword>
<protein>
    <submittedName>
        <fullName evidence="2">Uncharacterized protein</fullName>
    </submittedName>
</protein>
<sequence length="61" mass="6915">MSETKTLSITTVSFLLFLAYYIVFTPEYVRTKKDDKISLRLCTVYSLLFSSAIGLLSLSIL</sequence>
<feature type="transmembrane region" description="Helical" evidence="1">
    <location>
        <begin position="37"/>
        <end position="60"/>
    </location>
</feature>
<evidence type="ECO:0000313" key="2">
    <source>
        <dbReference type="EMBL" id="QHU15921.1"/>
    </source>
</evidence>
<organism evidence="2">
    <name type="scientific">viral metagenome</name>
    <dbReference type="NCBI Taxonomy" id="1070528"/>
    <lineage>
        <taxon>unclassified sequences</taxon>
        <taxon>metagenomes</taxon>
        <taxon>organismal metagenomes</taxon>
    </lineage>
</organism>
<dbReference type="EMBL" id="MN740869">
    <property type="protein sequence ID" value="QHU15921.1"/>
    <property type="molecule type" value="Genomic_DNA"/>
</dbReference>
<evidence type="ECO:0000256" key="1">
    <source>
        <dbReference type="SAM" id="Phobius"/>
    </source>
</evidence>
<proteinExistence type="predicted"/>
<accession>A0A6C0KFF3</accession>
<name>A0A6C0KFF3_9ZZZZ</name>
<feature type="transmembrane region" description="Helical" evidence="1">
    <location>
        <begin position="6"/>
        <end position="25"/>
    </location>
</feature>
<keyword evidence="1" id="KW-0812">Transmembrane</keyword>
<reference evidence="2" key="1">
    <citation type="journal article" date="2020" name="Nature">
        <title>Giant virus diversity and host interactions through global metagenomics.</title>
        <authorList>
            <person name="Schulz F."/>
            <person name="Roux S."/>
            <person name="Paez-Espino D."/>
            <person name="Jungbluth S."/>
            <person name="Walsh D.A."/>
            <person name="Denef V.J."/>
            <person name="McMahon K.D."/>
            <person name="Konstantinidis K.T."/>
            <person name="Eloe-Fadrosh E.A."/>
            <person name="Kyrpides N.C."/>
            <person name="Woyke T."/>
        </authorList>
    </citation>
    <scope>NUCLEOTIDE SEQUENCE</scope>
    <source>
        <strain evidence="2">GVMAG-S-3300010158-109</strain>
    </source>
</reference>
<keyword evidence="1" id="KW-1133">Transmembrane helix</keyword>